<evidence type="ECO:0000256" key="1">
    <source>
        <dbReference type="SAM" id="SignalP"/>
    </source>
</evidence>
<keyword evidence="5" id="KW-1185">Reference proteome</keyword>
<comment type="caution">
    <text evidence="4">The sequence shown here is derived from an EMBL/GenBank/DDBJ whole genome shotgun (WGS) entry which is preliminary data.</text>
</comment>
<name>A0AAX6ENJ0_IRIPA</name>
<sequence>MMNCCVLVKSACIVFFWFNFLKGSSYQRNTGHGMARIVPIVGSRAYLDTRSRI</sequence>
<feature type="signal peptide" evidence="1">
    <location>
        <begin position="1"/>
        <end position="27"/>
    </location>
</feature>
<reference evidence="4" key="1">
    <citation type="journal article" date="2023" name="GigaByte">
        <title>Genome assembly of the bearded iris, Iris pallida Lam.</title>
        <authorList>
            <person name="Bruccoleri R.E."/>
            <person name="Oakeley E.J."/>
            <person name="Faust A.M.E."/>
            <person name="Altorfer M."/>
            <person name="Dessus-Babus S."/>
            <person name="Burckhardt D."/>
            <person name="Oertli M."/>
            <person name="Naumann U."/>
            <person name="Petersen F."/>
            <person name="Wong J."/>
        </authorList>
    </citation>
    <scope>NUCLEOTIDE SEQUENCE</scope>
    <source>
        <strain evidence="4">GSM-AAB239-AS_SAM_17_03QT</strain>
    </source>
</reference>
<gene>
    <name evidence="2" type="ORF">M6B38_180120</name>
    <name evidence="3" type="ORF">M6B38_180125</name>
    <name evidence="4" type="ORF">M6B38_180130</name>
</gene>
<reference evidence="4" key="2">
    <citation type="submission" date="2023-04" db="EMBL/GenBank/DDBJ databases">
        <authorList>
            <person name="Bruccoleri R.E."/>
            <person name="Oakeley E.J."/>
            <person name="Faust A.-M."/>
            <person name="Dessus-Babus S."/>
            <person name="Altorfer M."/>
            <person name="Burckhardt D."/>
            <person name="Oertli M."/>
            <person name="Naumann U."/>
            <person name="Petersen F."/>
            <person name="Wong J."/>
        </authorList>
    </citation>
    <scope>NUCLEOTIDE SEQUENCE</scope>
    <source>
        <strain evidence="4">GSM-AAB239-AS_SAM_17_03QT</strain>
        <tissue evidence="4">Leaf</tissue>
    </source>
</reference>
<proteinExistence type="predicted"/>
<dbReference type="EMBL" id="JANAVB010035417">
    <property type="protein sequence ID" value="KAJ6805634.1"/>
    <property type="molecule type" value="Genomic_DNA"/>
</dbReference>
<dbReference type="AlphaFoldDB" id="A0AAX6ENJ0"/>
<keyword evidence="1" id="KW-0732">Signal</keyword>
<evidence type="ECO:0000313" key="3">
    <source>
        <dbReference type="EMBL" id="KAJ6805635.1"/>
    </source>
</evidence>
<organism evidence="4 5">
    <name type="scientific">Iris pallida</name>
    <name type="common">Sweet iris</name>
    <dbReference type="NCBI Taxonomy" id="29817"/>
    <lineage>
        <taxon>Eukaryota</taxon>
        <taxon>Viridiplantae</taxon>
        <taxon>Streptophyta</taxon>
        <taxon>Embryophyta</taxon>
        <taxon>Tracheophyta</taxon>
        <taxon>Spermatophyta</taxon>
        <taxon>Magnoliopsida</taxon>
        <taxon>Liliopsida</taxon>
        <taxon>Asparagales</taxon>
        <taxon>Iridaceae</taxon>
        <taxon>Iridoideae</taxon>
        <taxon>Irideae</taxon>
        <taxon>Iris</taxon>
    </lineage>
</organism>
<feature type="chain" id="PRO_5044718682" evidence="1">
    <location>
        <begin position="28"/>
        <end position="53"/>
    </location>
</feature>
<evidence type="ECO:0000313" key="4">
    <source>
        <dbReference type="EMBL" id="KAJ6805636.1"/>
    </source>
</evidence>
<dbReference type="Proteomes" id="UP001140949">
    <property type="component" value="Unassembled WGS sequence"/>
</dbReference>
<evidence type="ECO:0000313" key="5">
    <source>
        <dbReference type="Proteomes" id="UP001140949"/>
    </source>
</evidence>
<evidence type="ECO:0000313" key="2">
    <source>
        <dbReference type="EMBL" id="KAJ6805634.1"/>
    </source>
</evidence>
<dbReference type="EMBL" id="JANAVB010035417">
    <property type="protein sequence ID" value="KAJ6805635.1"/>
    <property type="molecule type" value="Genomic_DNA"/>
</dbReference>
<protein>
    <submittedName>
        <fullName evidence="4">Uncharacterized protein</fullName>
    </submittedName>
</protein>
<accession>A0AAX6ENJ0</accession>
<dbReference type="EMBL" id="JANAVB010035417">
    <property type="protein sequence ID" value="KAJ6805636.1"/>
    <property type="molecule type" value="Genomic_DNA"/>
</dbReference>